<dbReference type="KEGG" id="dmu:Desmu_0299"/>
<reference evidence="2" key="1">
    <citation type="submission" date="2010-11" db="EMBL/GenBank/DDBJ databases">
        <title>The complete genome of Desulfurococcus mucosus DSM 2162.</title>
        <authorList>
            <consortium name="US DOE Joint Genome Institute (JGI-PGF)"/>
            <person name="Lucas S."/>
            <person name="Copeland A."/>
            <person name="Lapidus A."/>
            <person name="Bruce D."/>
            <person name="Goodwin L."/>
            <person name="Pitluck S."/>
            <person name="Kyrpides N."/>
            <person name="Mavromatis K."/>
            <person name="Pagani I."/>
            <person name="Ivanova N."/>
            <person name="Ovchinnikova G."/>
            <person name="Chertkov O."/>
            <person name="Held B."/>
            <person name="Brettin T."/>
            <person name="Detter J.C."/>
            <person name="Tapia R."/>
            <person name="Han C."/>
            <person name="Land M."/>
            <person name="Hauser L."/>
            <person name="Markowitz V."/>
            <person name="Cheng J.-F."/>
            <person name="Hugenholtz P."/>
            <person name="Woyke T."/>
            <person name="Wu D."/>
            <person name="Wirth R."/>
            <person name="Bilek Y."/>
            <person name="Hader T."/>
            <person name="Klenk H.-P."/>
            <person name="Eisen J.A."/>
        </authorList>
    </citation>
    <scope>NUCLEOTIDE SEQUENCE [LARGE SCALE GENOMIC DNA]</scope>
    <source>
        <strain evidence="2">ATCC 35584 / DSM 2162 / JCM 9187 / O7/1</strain>
    </source>
</reference>
<reference evidence="1 2" key="2">
    <citation type="journal article" date="2011" name="Stand. Genomic Sci.">
        <title>Complete genome sequence of Desulfurococcus mucosus type strain (O7/1).</title>
        <authorList>
            <person name="Wirth R."/>
            <person name="Chertkov O."/>
            <person name="Held B."/>
            <person name="Lapidus A."/>
            <person name="Nolan M."/>
            <person name="Lucas S."/>
            <person name="Hammon N."/>
            <person name="Deshpande S."/>
            <person name="Cheng J.F."/>
            <person name="Tapia R."/>
            <person name="Han C."/>
            <person name="Goodwin L."/>
            <person name="Pitluck S."/>
            <person name="Liolios K."/>
            <person name="Ioanna P."/>
            <person name="Ivanova N."/>
            <person name="Mavromatis K."/>
            <person name="Mikhailova N."/>
            <person name="Pati A."/>
            <person name="Chen A."/>
            <person name="Palaniappan K."/>
            <person name="Land M."/>
            <person name="Hauser L."/>
            <person name="Chang Y.J."/>
            <person name="Jeffries C.D."/>
            <person name="Bilek Y."/>
            <person name="Hader T."/>
            <person name="Rohde M."/>
            <person name="Spring S."/>
            <person name="Sikorski J."/>
            <person name="Goker M."/>
            <person name="Woyke T."/>
            <person name="Bristow J."/>
            <person name="Eisen J.A."/>
            <person name="Markowitz V."/>
            <person name="Hugenholtz P."/>
            <person name="Kyrpides N.C."/>
            <person name="Klenk H.P."/>
        </authorList>
    </citation>
    <scope>NUCLEOTIDE SEQUENCE [LARGE SCALE GENOMIC DNA]</scope>
    <source>
        <strain evidence="2">ATCC 35584 / DSM 2162 / JCM 9187 / O7/1</strain>
    </source>
</reference>
<dbReference type="AlphaFoldDB" id="E8R7Z2"/>
<dbReference type="Proteomes" id="UP000001068">
    <property type="component" value="Chromosome"/>
</dbReference>
<accession>E8R7Z2</accession>
<protein>
    <submittedName>
        <fullName evidence="1">Uncharacterized protein</fullName>
    </submittedName>
</protein>
<dbReference type="RefSeq" id="WP_013561840.1">
    <property type="nucleotide sequence ID" value="NC_014961.1"/>
</dbReference>
<organism evidence="1 2">
    <name type="scientific">Desulfurococcus mucosus (strain ATCC 35584 / DSM 2162 / JCM 9187 / O7/1)</name>
    <dbReference type="NCBI Taxonomy" id="765177"/>
    <lineage>
        <taxon>Archaea</taxon>
        <taxon>Thermoproteota</taxon>
        <taxon>Thermoprotei</taxon>
        <taxon>Desulfurococcales</taxon>
        <taxon>Desulfurococcaceae</taxon>
        <taxon>Desulfurococcus</taxon>
    </lineage>
</organism>
<evidence type="ECO:0000313" key="1">
    <source>
        <dbReference type="EMBL" id="ADV64618.1"/>
    </source>
</evidence>
<proteinExistence type="predicted"/>
<dbReference type="STRING" id="765177.Desmu_0299"/>
<evidence type="ECO:0000313" key="2">
    <source>
        <dbReference type="Proteomes" id="UP000001068"/>
    </source>
</evidence>
<sequence>MNSHGLTGMALNGSRSGKIKLRVTRDVFNRLNSLLLESLPAIYGYNGLIKGEKYYLKPVHIVSRRLPTGATVKYYYYGRYWYRVERSSDGRIKWIYLGRVKPSPSLPDPPANPLEGLVVKKIEEEGVVELVFANEEVFKRLYSKLFQAT</sequence>
<gene>
    <name evidence="1" type="ordered locus">Desmu_0299</name>
</gene>
<name>E8R7Z2_DESM0</name>
<dbReference type="HOGENOM" id="CLU_143937_0_0_2"/>
<dbReference type="eggNOG" id="arCOG05941">
    <property type="taxonomic scope" value="Archaea"/>
</dbReference>
<dbReference type="GeneID" id="10152991"/>
<dbReference type="EMBL" id="CP002363">
    <property type="protein sequence ID" value="ADV64618.1"/>
    <property type="molecule type" value="Genomic_DNA"/>
</dbReference>
<keyword evidence="2" id="KW-1185">Reference proteome</keyword>